<reference evidence="2 3" key="1">
    <citation type="submission" date="2017-12" db="EMBL/GenBank/DDBJ databases">
        <title>Anaerobic carbon monoxide metabolism by Pleomorphomonas carboxyditropha sp. nov., a new mesophilic hydrogenogenic carboxidotroph.</title>
        <authorList>
            <person name="Esquivel-Elizondo S."/>
            <person name="Krajmalnik-Brown R."/>
        </authorList>
    </citation>
    <scope>NUCLEOTIDE SEQUENCE [LARGE SCALE GENOMIC DNA]</scope>
    <source>
        <strain evidence="2 3">R5-392</strain>
    </source>
</reference>
<feature type="transmembrane region" description="Helical" evidence="1">
    <location>
        <begin position="75"/>
        <end position="97"/>
    </location>
</feature>
<protein>
    <submittedName>
        <fullName evidence="2">Uncharacterized protein</fullName>
    </submittedName>
</protein>
<organism evidence="2 3">
    <name type="scientific">Pleomorphomonas diazotrophica</name>
    <dbReference type="NCBI Taxonomy" id="1166257"/>
    <lineage>
        <taxon>Bacteria</taxon>
        <taxon>Pseudomonadati</taxon>
        <taxon>Pseudomonadota</taxon>
        <taxon>Alphaproteobacteria</taxon>
        <taxon>Hyphomicrobiales</taxon>
        <taxon>Pleomorphomonadaceae</taxon>
        <taxon>Pleomorphomonas</taxon>
    </lineage>
</organism>
<evidence type="ECO:0000256" key="1">
    <source>
        <dbReference type="SAM" id="Phobius"/>
    </source>
</evidence>
<accession>A0A1I4WHS5</accession>
<dbReference type="Proteomes" id="UP000233491">
    <property type="component" value="Unassembled WGS sequence"/>
</dbReference>
<proteinExistence type="predicted"/>
<dbReference type="EMBL" id="PJNW01000008">
    <property type="protein sequence ID" value="PKR89085.1"/>
    <property type="molecule type" value="Genomic_DNA"/>
</dbReference>
<keyword evidence="1" id="KW-0472">Membrane</keyword>
<evidence type="ECO:0000313" key="3">
    <source>
        <dbReference type="Proteomes" id="UP000233491"/>
    </source>
</evidence>
<dbReference type="AlphaFoldDB" id="A0A1I4WHS5"/>
<feature type="transmembrane region" description="Helical" evidence="1">
    <location>
        <begin position="6"/>
        <end position="26"/>
    </location>
</feature>
<keyword evidence="1" id="KW-1133">Transmembrane helix</keyword>
<keyword evidence="1" id="KW-0812">Transmembrane</keyword>
<name>A0A1I4WHS5_9HYPH</name>
<gene>
    <name evidence="2" type="ORF">CXZ10_11245</name>
</gene>
<comment type="caution">
    <text evidence="2">The sequence shown here is derived from an EMBL/GenBank/DDBJ whole genome shotgun (WGS) entry which is preliminary data.</text>
</comment>
<sequence>MSLLRIIMGTWLFVSLASIFIGYFWVGGIEAKFDPKLKYAKAKSRAINAYMFFTVRELSRLPTDYADALRRAYRFILSGYIALFLACVCLILLKFVITR</sequence>
<keyword evidence="3" id="KW-1185">Reference proteome</keyword>
<evidence type="ECO:0000313" key="2">
    <source>
        <dbReference type="EMBL" id="PKR89085.1"/>
    </source>
</evidence>